<proteinExistence type="predicted"/>
<dbReference type="VEuPathDB" id="FungiDB:CIMG_12712"/>
<reference evidence="2" key="1">
    <citation type="journal article" date="2009" name="Genome Res.">
        <title>Comparative genomic analyses of the human fungal pathogens Coccidioides and their relatives.</title>
        <authorList>
            <person name="Sharpton T.J."/>
            <person name="Stajich J.E."/>
            <person name="Rounsley S.D."/>
            <person name="Gardner M.J."/>
            <person name="Wortman J.R."/>
            <person name="Jordar V.S."/>
            <person name="Maiti R."/>
            <person name="Kodira C.D."/>
            <person name="Neafsey D.E."/>
            <person name="Zeng Q."/>
            <person name="Hung C.-Y."/>
            <person name="McMahan C."/>
            <person name="Muszewska A."/>
            <person name="Grynberg M."/>
            <person name="Mandel M.A."/>
            <person name="Kellner E.M."/>
            <person name="Barker B.M."/>
            <person name="Galgiani J.N."/>
            <person name="Orbach M.J."/>
            <person name="Kirkland T.N."/>
            <person name="Cole G.T."/>
            <person name="Henn M.R."/>
            <person name="Birren B.W."/>
            <person name="Taylor J.W."/>
        </authorList>
    </citation>
    <scope>NUCLEOTIDE SEQUENCE [LARGE SCALE GENOMIC DNA]</scope>
    <source>
        <strain evidence="2">RS</strain>
    </source>
</reference>
<gene>
    <name evidence="1" type="ORF">CIMG_12712</name>
</gene>
<evidence type="ECO:0000313" key="1">
    <source>
        <dbReference type="EMBL" id="KJF60057.1"/>
    </source>
</evidence>
<dbReference type="InParanoid" id="A0A0D8JRY7"/>
<dbReference type="AlphaFoldDB" id="A0A0D8JRY7"/>
<organism evidence="1 2">
    <name type="scientific">Coccidioides immitis (strain RS)</name>
    <name type="common">Valley fever fungus</name>
    <dbReference type="NCBI Taxonomy" id="246410"/>
    <lineage>
        <taxon>Eukaryota</taxon>
        <taxon>Fungi</taxon>
        <taxon>Dikarya</taxon>
        <taxon>Ascomycota</taxon>
        <taxon>Pezizomycotina</taxon>
        <taxon>Eurotiomycetes</taxon>
        <taxon>Eurotiomycetidae</taxon>
        <taxon>Onygenales</taxon>
        <taxon>Onygenaceae</taxon>
        <taxon>Coccidioides</taxon>
    </lineage>
</organism>
<dbReference type="RefSeq" id="XP_004445697.1">
    <property type="nucleotide sequence ID" value="XM_004445640.1"/>
</dbReference>
<reference evidence="2" key="2">
    <citation type="journal article" date="2010" name="Genome Res.">
        <title>Population genomic sequencing of Coccidioides fungi reveals recent hybridization and transposon control.</title>
        <authorList>
            <person name="Neafsey D.E."/>
            <person name="Barker B.M."/>
            <person name="Sharpton T.J."/>
            <person name="Stajich J.E."/>
            <person name="Park D.J."/>
            <person name="Whiston E."/>
            <person name="Hung C.-Y."/>
            <person name="McMahan C."/>
            <person name="White J."/>
            <person name="Sykes S."/>
            <person name="Heiman D."/>
            <person name="Young S."/>
            <person name="Zeng Q."/>
            <person name="Abouelleil A."/>
            <person name="Aftuck L."/>
            <person name="Bessette D."/>
            <person name="Brown A."/>
            <person name="FitzGerald M."/>
            <person name="Lui A."/>
            <person name="Macdonald J.P."/>
            <person name="Priest M."/>
            <person name="Orbach M.J."/>
            <person name="Galgiani J.N."/>
            <person name="Kirkland T.N."/>
            <person name="Cole G.T."/>
            <person name="Birren B.W."/>
            <person name="Henn M.R."/>
            <person name="Taylor J.W."/>
            <person name="Rounsley S.D."/>
        </authorList>
    </citation>
    <scope>GENOME REANNOTATION</scope>
    <source>
        <strain evidence="2">RS</strain>
    </source>
</reference>
<accession>A0A0D8JRY7</accession>
<name>A0A0D8JRY7_COCIM</name>
<sequence>MDYLSGTCLLLSHNTTIQIYILHYGGNTSRCRHFAGSGYSGRDFLLKKFSVESAGGRFLVCVRQIIPPPSCRTERFGASRSLGRNNFSTVPSVCQTSMTGGICLGRYST</sequence>
<evidence type="ECO:0000313" key="2">
    <source>
        <dbReference type="Proteomes" id="UP000001261"/>
    </source>
</evidence>
<dbReference type="KEGG" id="cim:CIMG_12712"/>
<dbReference type="GeneID" id="24164339"/>
<keyword evidence="2" id="KW-1185">Reference proteome</keyword>
<protein>
    <submittedName>
        <fullName evidence="1">Uncharacterized protein</fullName>
    </submittedName>
</protein>
<dbReference type="EMBL" id="GG704911">
    <property type="protein sequence ID" value="KJF60057.1"/>
    <property type="molecule type" value="Genomic_DNA"/>
</dbReference>
<dbReference type="Proteomes" id="UP000001261">
    <property type="component" value="Unassembled WGS sequence"/>
</dbReference>